<keyword evidence="5" id="KW-1185">Reference proteome</keyword>
<dbReference type="Gene3D" id="3.10.129.10">
    <property type="entry name" value="Hotdog Thioesterase"/>
    <property type="match status" value="1"/>
</dbReference>
<evidence type="ECO:0000313" key="4">
    <source>
        <dbReference type="EMBL" id="GAD58825.1"/>
    </source>
</evidence>
<evidence type="ECO:0000259" key="3">
    <source>
        <dbReference type="Pfam" id="PF03061"/>
    </source>
</evidence>
<evidence type="ECO:0000256" key="1">
    <source>
        <dbReference type="ARBA" id="ARBA00008324"/>
    </source>
</evidence>
<organism evidence="4 5">
    <name type="scientific">Brevundimonas abyssalis TAR-001</name>
    <dbReference type="NCBI Taxonomy" id="1391729"/>
    <lineage>
        <taxon>Bacteria</taxon>
        <taxon>Pseudomonadati</taxon>
        <taxon>Pseudomonadota</taxon>
        <taxon>Alphaproteobacteria</taxon>
        <taxon>Caulobacterales</taxon>
        <taxon>Caulobacteraceae</taxon>
        <taxon>Brevundimonas</taxon>
    </lineage>
</organism>
<comment type="caution">
    <text evidence="4">The sequence shown here is derived from an EMBL/GenBank/DDBJ whole genome shotgun (WGS) entry which is preliminary data.</text>
</comment>
<dbReference type="SUPFAM" id="SSF54637">
    <property type="entry name" value="Thioesterase/thiol ester dehydrase-isomerase"/>
    <property type="match status" value="1"/>
</dbReference>
<sequence>MVEKITVSEGEFAGWQTYDLHGTFDQVVGPFYFKPDPDGQMRCAFRAEPKHMNAGGRMHGGCLMTFADIALFQTAYQEMEGKSGVTVQLDSTFIDGAHVGELVEATGEVVRAGGSLIFVRGQIHAEGRTLMTFSGVIKKFTPRA</sequence>
<evidence type="ECO:0000256" key="2">
    <source>
        <dbReference type="ARBA" id="ARBA00022801"/>
    </source>
</evidence>
<protein>
    <submittedName>
        <fullName evidence="4">Phenylacetic acid degradation protein PaaD, thioesterase</fullName>
    </submittedName>
</protein>
<dbReference type="CDD" id="cd03443">
    <property type="entry name" value="PaaI_thioesterase"/>
    <property type="match status" value="1"/>
</dbReference>
<gene>
    <name evidence="4" type="ORF">MBEBAB_1075</name>
</gene>
<comment type="similarity">
    <text evidence="1">Belongs to the thioesterase PaaI family.</text>
</comment>
<dbReference type="Proteomes" id="UP000016569">
    <property type="component" value="Unassembled WGS sequence"/>
</dbReference>
<dbReference type="PANTHER" id="PTHR21660">
    <property type="entry name" value="THIOESTERASE SUPERFAMILY MEMBER-RELATED"/>
    <property type="match status" value="1"/>
</dbReference>
<proteinExistence type="inferred from homology"/>
<reference evidence="5" key="1">
    <citation type="journal article" date="2013" name="Genome Announc.">
        <title>Draft Genome Sequence of the Dimorphic Prosthecate Bacterium Brevundimonas abyssalis TAR-001T.</title>
        <authorList>
            <person name="Tsubouchi T."/>
            <person name="Nishi S."/>
            <person name="Usui K."/>
            <person name="Shimane Y."/>
            <person name="Takaki Y."/>
            <person name="Maruyama T."/>
            <person name="Hatada Y."/>
        </authorList>
    </citation>
    <scope>NUCLEOTIDE SEQUENCE [LARGE SCALE GENOMIC DNA]</scope>
    <source>
        <strain evidence="5">TAR-001</strain>
    </source>
</reference>
<dbReference type="GO" id="GO:0047617">
    <property type="term" value="F:fatty acyl-CoA hydrolase activity"/>
    <property type="evidence" value="ECO:0007669"/>
    <property type="project" value="InterPro"/>
</dbReference>
<dbReference type="NCBIfam" id="TIGR00369">
    <property type="entry name" value="unchar_dom_1"/>
    <property type="match status" value="1"/>
</dbReference>
<dbReference type="OrthoDB" id="5741080at2"/>
<name>A0A8E0KL45_9CAUL</name>
<dbReference type="AlphaFoldDB" id="A0A8E0KL45"/>
<dbReference type="InterPro" id="IPR003736">
    <property type="entry name" value="PAAI_dom"/>
</dbReference>
<dbReference type="PANTHER" id="PTHR21660:SF1">
    <property type="entry name" value="ACYL-COENZYME A THIOESTERASE 13"/>
    <property type="match status" value="1"/>
</dbReference>
<accession>A0A8E0KL45</accession>
<dbReference type="Pfam" id="PF03061">
    <property type="entry name" value="4HBT"/>
    <property type="match status" value="1"/>
</dbReference>
<dbReference type="InterPro" id="IPR006683">
    <property type="entry name" value="Thioestr_dom"/>
</dbReference>
<evidence type="ECO:0000313" key="5">
    <source>
        <dbReference type="Proteomes" id="UP000016569"/>
    </source>
</evidence>
<dbReference type="InterPro" id="IPR039298">
    <property type="entry name" value="ACOT13"/>
</dbReference>
<feature type="domain" description="Thioesterase" evidence="3">
    <location>
        <begin position="55"/>
        <end position="130"/>
    </location>
</feature>
<dbReference type="InterPro" id="IPR029069">
    <property type="entry name" value="HotDog_dom_sf"/>
</dbReference>
<dbReference type="RefSeq" id="WP_021696921.1">
    <property type="nucleotide sequence ID" value="NZ_BATC01000012.1"/>
</dbReference>
<dbReference type="EMBL" id="BATC01000012">
    <property type="protein sequence ID" value="GAD58825.1"/>
    <property type="molecule type" value="Genomic_DNA"/>
</dbReference>
<keyword evidence="2" id="KW-0378">Hydrolase</keyword>